<gene>
    <name evidence="2" type="ORF">UT18_C0007G0023</name>
</gene>
<organism evidence="2 3">
    <name type="scientific">candidate division CPR2 bacterium GW2011_GWC2_39_10</name>
    <dbReference type="NCBI Taxonomy" id="1618345"/>
    <lineage>
        <taxon>Bacteria</taxon>
        <taxon>Bacteria division CPR2</taxon>
    </lineage>
</organism>
<evidence type="ECO:0000313" key="3">
    <source>
        <dbReference type="Proteomes" id="UP000034207"/>
    </source>
</evidence>
<evidence type="ECO:0000256" key="1">
    <source>
        <dbReference type="SAM" id="Phobius"/>
    </source>
</evidence>
<reference evidence="2 3" key="1">
    <citation type="journal article" date="2015" name="Nature">
        <title>rRNA introns, odd ribosomes, and small enigmatic genomes across a large radiation of phyla.</title>
        <authorList>
            <person name="Brown C.T."/>
            <person name="Hug L.A."/>
            <person name="Thomas B.C."/>
            <person name="Sharon I."/>
            <person name="Castelle C.J."/>
            <person name="Singh A."/>
            <person name="Wilkins M.J."/>
            <person name="Williams K.H."/>
            <person name="Banfield J.F."/>
        </authorList>
    </citation>
    <scope>NUCLEOTIDE SEQUENCE [LARGE SCALE GENOMIC DNA]</scope>
</reference>
<dbReference type="EMBL" id="LBVV01000007">
    <property type="protein sequence ID" value="KKQ94767.1"/>
    <property type="molecule type" value="Genomic_DNA"/>
</dbReference>
<feature type="transmembrane region" description="Helical" evidence="1">
    <location>
        <begin position="6"/>
        <end position="24"/>
    </location>
</feature>
<proteinExistence type="predicted"/>
<keyword evidence="1" id="KW-0472">Membrane</keyword>
<protein>
    <submittedName>
        <fullName evidence="2">Uncharacterized protein</fullName>
    </submittedName>
</protein>
<comment type="caution">
    <text evidence="2">The sequence shown here is derived from an EMBL/GenBank/DDBJ whole genome shotgun (WGS) entry which is preliminary data.</text>
</comment>
<dbReference type="Proteomes" id="UP000034207">
    <property type="component" value="Unassembled WGS sequence"/>
</dbReference>
<dbReference type="STRING" id="1618345.UT18_C0007G0023"/>
<accession>A0A0G0LUR2</accession>
<sequence length="172" mass="18930">MKKFFTIIFIMVSILSIIGLGIFNKIEKEFKTDKTGQLSNLSFNNPLLQQNATKDFTLNLSGQDLQSSLNSGLLPNIAKPSVEITDKIILLSYTGKAYFTYTGEANVAPKADEGDLKLEVTNFKVFGVPANFLKGSFEEMINKSISSKINEGATINNVTLNDNKIIIKGVKK</sequence>
<keyword evidence="1" id="KW-1133">Transmembrane helix</keyword>
<keyword evidence="1" id="KW-0812">Transmembrane</keyword>
<name>A0A0G0LUR2_UNCC2</name>
<evidence type="ECO:0000313" key="2">
    <source>
        <dbReference type="EMBL" id="KKQ94767.1"/>
    </source>
</evidence>
<dbReference type="AlphaFoldDB" id="A0A0G0LUR2"/>